<keyword evidence="3" id="KW-1185">Reference proteome</keyword>
<dbReference type="Proteomes" id="UP000054843">
    <property type="component" value="Unassembled WGS sequence"/>
</dbReference>
<accession>A0A0V1MIQ2</accession>
<evidence type="ECO:0000259" key="1">
    <source>
        <dbReference type="Pfam" id="PF10551"/>
    </source>
</evidence>
<protein>
    <recommendedName>
        <fullName evidence="1">MULE transposase domain-containing protein</fullName>
    </recommendedName>
</protein>
<comment type="caution">
    <text evidence="2">The sequence shown here is derived from an EMBL/GenBank/DDBJ whole genome shotgun (WGS) entry which is preliminary data.</text>
</comment>
<evidence type="ECO:0000313" key="3">
    <source>
        <dbReference type="Proteomes" id="UP000054843"/>
    </source>
</evidence>
<name>A0A0V1MIQ2_9BILA</name>
<dbReference type="AlphaFoldDB" id="A0A0V1MIQ2"/>
<dbReference type="InterPro" id="IPR018289">
    <property type="entry name" value="MULE_transposase_dom"/>
</dbReference>
<evidence type="ECO:0000313" key="2">
    <source>
        <dbReference type="EMBL" id="KRZ71525.1"/>
    </source>
</evidence>
<feature type="domain" description="MULE transposase" evidence="1">
    <location>
        <begin position="27"/>
        <end position="103"/>
    </location>
</feature>
<dbReference type="Pfam" id="PF10551">
    <property type="entry name" value="MULE"/>
    <property type="match status" value="1"/>
</dbReference>
<reference evidence="2 3" key="1">
    <citation type="submission" date="2015-01" db="EMBL/GenBank/DDBJ databases">
        <title>Evolution of Trichinella species and genotypes.</title>
        <authorList>
            <person name="Korhonen P.K."/>
            <person name="Edoardo P."/>
            <person name="Giuseppe L.R."/>
            <person name="Gasser R.B."/>
        </authorList>
    </citation>
    <scope>NUCLEOTIDE SEQUENCE [LARGE SCALE GENOMIC DNA]</scope>
    <source>
        <strain evidence="2">ISS1980</strain>
    </source>
</reference>
<dbReference type="STRING" id="268474.A0A0V1MIQ2"/>
<dbReference type="EMBL" id="JYDO01000095">
    <property type="protein sequence ID" value="KRZ71525.1"/>
    <property type="molecule type" value="Genomic_DNA"/>
</dbReference>
<organism evidence="2 3">
    <name type="scientific">Trichinella papuae</name>
    <dbReference type="NCBI Taxonomy" id="268474"/>
    <lineage>
        <taxon>Eukaryota</taxon>
        <taxon>Metazoa</taxon>
        <taxon>Ecdysozoa</taxon>
        <taxon>Nematoda</taxon>
        <taxon>Enoplea</taxon>
        <taxon>Dorylaimia</taxon>
        <taxon>Trichinellida</taxon>
        <taxon>Trichinellidae</taxon>
        <taxon>Trichinella</taxon>
    </lineage>
</organism>
<proteinExistence type="predicted"/>
<sequence length="103" mass="11764">MYHSPTNDILSFATVVSVRLLAQSNCWCKDRERKLLPVVCCLTAKKDLPTYSWIFEVLHSKAEELCVQLHPTILVCDFETALIPAIQGNFPNTWAQGCFFHFC</sequence>
<gene>
    <name evidence="2" type="ORF">T10_9364</name>
</gene>